<evidence type="ECO:0000313" key="4">
    <source>
        <dbReference type="Proteomes" id="UP000789570"/>
    </source>
</evidence>
<comment type="caution">
    <text evidence="3">The sequence shown here is derived from an EMBL/GenBank/DDBJ whole genome shotgun (WGS) entry which is preliminary data.</text>
</comment>
<name>A0A9N9BR29_9GLOM</name>
<evidence type="ECO:0000313" key="3">
    <source>
        <dbReference type="EMBL" id="CAG8577978.1"/>
    </source>
</evidence>
<gene>
    <name evidence="3" type="ORF">FCALED_LOCUS7443</name>
</gene>
<keyword evidence="2" id="KW-0472">Membrane</keyword>
<evidence type="ECO:0000256" key="1">
    <source>
        <dbReference type="SAM" id="MobiDB-lite"/>
    </source>
</evidence>
<evidence type="ECO:0000256" key="2">
    <source>
        <dbReference type="SAM" id="Phobius"/>
    </source>
</evidence>
<dbReference type="OrthoDB" id="2352760at2759"/>
<organism evidence="3 4">
    <name type="scientific">Funneliformis caledonium</name>
    <dbReference type="NCBI Taxonomy" id="1117310"/>
    <lineage>
        <taxon>Eukaryota</taxon>
        <taxon>Fungi</taxon>
        <taxon>Fungi incertae sedis</taxon>
        <taxon>Mucoromycota</taxon>
        <taxon>Glomeromycotina</taxon>
        <taxon>Glomeromycetes</taxon>
        <taxon>Glomerales</taxon>
        <taxon>Glomeraceae</taxon>
        <taxon>Funneliformis</taxon>
    </lineage>
</organism>
<feature type="region of interest" description="Disordered" evidence="1">
    <location>
        <begin position="58"/>
        <end position="82"/>
    </location>
</feature>
<keyword evidence="2" id="KW-0812">Transmembrane</keyword>
<dbReference type="EMBL" id="CAJVPQ010001977">
    <property type="protein sequence ID" value="CAG8577978.1"/>
    <property type="molecule type" value="Genomic_DNA"/>
</dbReference>
<sequence>MCVLALLRPTLFAHYYLIDTTSILIHPNGLEKSSMSNKIYLLDTTNFTWVDKFEPKSITEPTPSNTSLPNTSSTTSSTSPKTTDGLKNTIVAAISGILGTAFVILIGILGYKWYQKRKQNEIMRIAGDK</sequence>
<protein>
    <submittedName>
        <fullName evidence="3">3263_t:CDS:1</fullName>
    </submittedName>
</protein>
<reference evidence="3" key="1">
    <citation type="submission" date="2021-06" db="EMBL/GenBank/DDBJ databases">
        <authorList>
            <person name="Kallberg Y."/>
            <person name="Tangrot J."/>
            <person name="Rosling A."/>
        </authorList>
    </citation>
    <scope>NUCLEOTIDE SEQUENCE</scope>
    <source>
        <strain evidence="3">UK204</strain>
    </source>
</reference>
<dbReference type="Proteomes" id="UP000789570">
    <property type="component" value="Unassembled WGS sequence"/>
</dbReference>
<keyword evidence="2" id="KW-1133">Transmembrane helix</keyword>
<feature type="compositionally biased region" description="Low complexity" evidence="1">
    <location>
        <begin position="59"/>
        <end position="82"/>
    </location>
</feature>
<proteinExistence type="predicted"/>
<dbReference type="AlphaFoldDB" id="A0A9N9BR29"/>
<feature type="transmembrane region" description="Helical" evidence="2">
    <location>
        <begin position="90"/>
        <end position="114"/>
    </location>
</feature>
<keyword evidence="4" id="KW-1185">Reference proteome</keyword>
<accession>A0A9N9BR29</accession>